<dbReference type="SUPFAM" id="SSF54695">
    <property type="entry name" value="POZ domain"/>
    <property type="match status" value="2"/>
</dbReference>
<dbReference type="InterPro" id="IPR043225">
    <property type="entry name" value="BACK_BTBD8"/>
</dbReference>
<feature type="compositionally biased region" description="Low complexity" evidence="1">
    <location>
        <begin position="889"/>
        <end position="905"/>
    </location>
</feature>
<dbReference type="Pfam" id="PF00651">
    <property type="entry name" value="BTB"/>
    <property type="match status" value="2"/>
</dbReference>
<dbReference type="CDD" id="cd18490">
    <property type="entry name" value="BACK_BTBD8"/>
    <property type="match status" value="1"/>
</dbReference>
<feature type="compositionally biased region" description="Polar residues" evidence="1">
    <location>
        <begin position="1023"/>
        <end position="1044"/>
    </location>
</feature>
<feature type="compositionally biased region" description="Polar residues" evidence="1">
    <location>
        <begin position="1548"/>
        <end position="1567"/>
    </location>
</feature>
<accession>M7C7Q5</accession>
<dbReference type="Gene3D" id="3.40.50.1820">
    <property type="entry name" value="alpha/beta hydrolase"/>
    <property type="match status" value="1"/>
</dbReference>
<protein>
    <recommendedName>
        <fullName evidence="2">BTB domain-containing protein</fullName>
    </recommendedName>
</protein>
<sequence>MVTVRALLFWALVYSYCAACACIELLKLLWSIGRSPGKTFQRIIRENPPACLSDPSLGTHCYVRIKDSGLRFHYVAAGERGKPLMLLLHGFPEFWYSWRHQLREFKSEYRVVALDLRGYGETDAPSHQDYYKLDCLITDIKDILESLGYNKCMLIGHDWGGMIAWLVAICYPEMVTKLIVVNFPHPSVFTEYILRHPSQLIKSGYYFFFQMPWFPEFIFSVNDFKILKNLFTSRTTGIGRKGCRLTAEDIEAYLYIFSQPGALTGPINHYRNIFRLLKEEIHADVTFCVGHTLFRAHKAVLLARVPDFFLHSTGKQLSNLKDHETFNLENFEPSEFKTFLQVVYSSDKNIREIEEETLRKRVLEPRQTQENESLTSGSLQNTQISGVKCIGSDKRTSVNQHFLEGAIEREVVCSPNTEDEILEANDAEGNVTNPGNSELETASGLGEDLMMLYKKCCCPDINIWIEGNQFQAHRAILCARSSYFAAMLSGSWAESSQEHITLQGRILSVADMYGLDGLKEVAIYILKRDYCNFFQKPIPGRQQHVLECLAIAHLMEVENLYAACMKWIGKHFVKCWSERSFASLPTELQNNCLTVMIQSLNHKNAASLLMESDWLLSSLPQVKWSETALALASRLQEECITFIVTNFPHIIESESFHIFLQAQAMSSKPDLLEQVLKAIEKNISIENSCFLLIAVNTLLSSTNVTEMGFTCKIQALRDKLWIFLVQSFYAVRHTESWKLMRPDHQEKIQAAAFDKGDDRRLGKKPVFTSSQLNRRITDSVDIRHTSWKVNSKRDYWGDSFTNQDKMKSDGLGASGHTSSTNRNTANKTSKHDDLKGKDSKKTVSKITKDSKTGEKVASPKARAVIKPKTESNGNAKAESLITKQDSERSSSSGQKNSGSGKGVKNQEGKSSGARPKVLTGSPSVQIKTKPLKKTTGKESPSLVTETGTFSKSANSSTDLQISNEQLDEPKEDKPVDEGKKHTAVKTKSALKMTNGATNKKANELETNITTNSVTKKSTGKGYSEQNQQTVLKNKGNVSGNSTSQKKTKNAPANVAKNEGPQGDSQNSLRSGMFPKQDEEKNMMQNLSQTTLSEKQPSSKKKSIKQSQTSAVKATAKIIGTPKNQTHSKKGETINSKDPKQKIVTGQPISKAQSSTQRHSRSESPVVQKNMHSPEQKSSEQKLEQHTAAAFAIQPHDNNKCSPAKQIRGQNVPKLNISMQNEMESKQVCEDEIEYLVDKNKDDDSTTEFNCYTEPSRNAYSVICKNTGQKLPSSVSEERLKKCKTVCDSAQKYLGYSGNSKVHLTQAIEDCAEQNETLNTEMGINYGEDHFPSFSKVTNASNSEQDERKSSKTHVKGFAKAGQLSDKSALTEYRSATVDSDAASKCFTGQVTEKCSPKDMDTTETPESHENSEIPFVDRWNLSTGVLDPKESPESDTGSATTSSDDIKPRSEDYDAGGSQDDEGSNERGISKCSTMLCHDFLGRSSSDTSTPEELKIYDSSLRIEVKMKKEGSDLFRVNSTSDDEIPRKRSEVWSHQGVLRFNTKENENTTFGSAQFTQEVDQVSSSADETEDERSEAENVTETFPPSDPPTQPFQGIVNLAFEDATENDIESQEFSTTKNFKRSVLLSVDECEELGSDDGDAHAPLQHSIDSPTPSDVFDSVSQEHDGKTYCSRYSLETEDGFLECKQQEKDRRERLDKSEHFFLDLHNTEIKGKDNQGASVTEQNCPEKALSVADSQCSIQEQKVNSKNEEINEIQQCNKLSDNDTKSQERPCHLDLHQRDTNCDMQKNSSAKPVKPCKSQLLTQEGQVRECQQAPTEYTNTDLPAGDIDDYDVLAQTCMYEHRPSKTLSPIYEMDVGEATEQRMESERDILDVDFEDQQFAERDWTLLRQLLSEQDSNIDFKNSVPEDLNLAQYLINQTLLLARDGSKPQGKSHVDTFSRWTELISPLDDSSASITVASFSSEDCSSPQGEWTILELETHH</sequence>
<dbReference type="CDD" id="cd18286">
    <property type="entry name" value="BTB2_POZ_BTBD8"/>
    <property type="match status" value="1"/>
</dbReference>
<dbReference type="PANTHER" id="PTHR22427">
    <property type="entry name" value="GH15728P"/>
    <property type="match status" value="1"/>
</dbReference>
<feature type="compositionally biased region" description="Basic and acidic residues" evidence="1">
    <location>
        <begin position="1171"/>
        <end position="1184"/>
    </location>
</feature>
<feature type="domain" description="BTB" evidence="2">
    <location>
        <begin position="283"/>
        <end position="352"/>
    </location>
</feature>
<dbReference type="PROSITE" id="PS50097">
    <property type="entry name" value="BTB"/>
    <property type="match status" value="2"/>
</dbReference>
<dbReference type="Pfam" id="PF00561">
    <property type="entry name" value="Abhydrolase_1"/>
    <property type="match status" value="1"/>
</dbReference>
<feature type="compositionally biased region" description="Polar residues" evidence="1">
    <location>
        <begin position="815"/>
        <end position="827"/>
    </location>
</feature>
<feature type="region of interest" description="Disordered" evidence="1">
    <location>
        <begin position="798"/>
        <end position="1187"/>
    </location>
</feature>
<feature type="compositionally biased region" description="Polar residues" evidence="1">
    <location>
        <begin position="1146"/>
        <end position="1170"/>
    </location>
</feature>
<dbReference type="InterPro" id="IPR000210">
    <property type="entry name" value="BTB/POZ_dom"/>
</dbReference>
<dbReference type="Pfam" id="PF15363">
    <property type="entry name" value="BTBD8_C"/>
    <property type="match status" value="1"/>
</dbReference>
<feature type="compositionally biased region" description="Basic and acidic residues" evidence="1">
    <location>
        <begin position="1128"/>
        <end position="1140"/>
    </location>
</feature>
<gene>
    <name evidence="3" type="ORF">UY3_06193</name>
</gene>
<dbReference type="STRING" id="8469.M7C7Q5"/>
<feature type="compositionally biased region" description="Basic and acidic residues" evidence="1">
    <location>
        <begin position="1394"/>
        <end position="1411"/>
    </location>
</feature>
<dbReference type="InterPro" id="IPR027907">
    <property type="entry name" value="BTBD8_C"/>
</dbReference>
<keyword evidence="4" id="KW-1185">Reference proteome</keyword>
<dbReference type="Pfam" id="PF26017">
    <property type="entry name" value="BACK_BTBD8"/>
    <property type="match status" value="1"/>
</dbReference>
<evidence type="ECO:0000256" key="1">
    <source>
        <dbReference type="SAM" id="MobiDB-lite"/>
    </source>
</evidence>
<dbReference type="InterPro" id="IPR011333">
    <property type="entry name" value="SKP1/BTB/POZ_sf"/>
</dbReference>
<reference evidence="4" key="1">
    <citation type="journal article" date="2013" name="Nat. Genet.">
        <title>The draft genomes of soft-shell turtle and green sea turtle yield insights into the development and evolution of the turtle-specific body plan.</title>
        <authorList>
            <person name="Wang Z."/>
            <person name="Pascual-Anaya J."/>
            <person name="Zadissa A."/>
            <person name="Li W."/>
            <person name="Niimura Y."/>
            <person name="Huang Z."/>
            <person name="Li C."/>
            <person name="White S."/>
            <person name="Xiong Z."/>
            <person name="Fang D."/>
            <person name="Wang B."/>
            <person name="Ming Y."/>
            <person name="Chen Y."/>
            <person name="Zheng Y."/>
            <person name="Kuraku S."/>
            <person name="Pignatelli M."/>
            <person name="Herrero J."/>
            <person name="Beal K."/>
            <person name="Nozawa M."/>
            <person name="Li Q."/>
            <person name="Wang J."/>
            <person name="Zhang H."/>
            <person name="Yu L."/>
            <person name="Shigenobu S."/>
            <person name="Wang J."/>
            <person name="Liu J."/>
            <person name="Flicek P."/>
            <person name="Searle S."/>
            <person name="Wang J."/>
            <person name="Kuratani S."/>
            <person name="Yin Y."/>
            <person name="Aken B."/>
            <person name="Zhang G."/>
            <person name="Irie N."/>
        </authorList>
    </citation>
    <scope>NUCLEOTIDE SEQUENCE [LARGE SCALE GENOMIC DNA]</scope>
</reference>
<feature type="region of interest" description="Disordered" evidence="1">
    <location>
        <begin position="1544"/>
        <end position="1595"/>
    </location>
</feature>
<proteinExistence type="predicted"/>
<feature type="domain" description="BTB" evidence="2">
    <location>
        <begin position="459"/>
        <end position="525"/>
    </location>
</feature>
<dbReference type="eggNOG" id="KOG1987">
    <property type="taxonomic scope" value="Eukaryota"/>
</dbReference>
<feature type="region of interest" description="Disordered" evidence="1">
    <location>
        <begin position="1390"/>
        <end position="1469"/>
    </location>
</feature>
<dbReference type="SMART" id="SM00225">
    <property type="entry name" value="BTB"/>
    <property type="match status" value="2"/>
</dbReference>
<dbReference type="InterPro" id="IPR000639">
    <property type="entry name" value="Epox_hydrolase-like"/>
</dbReference>
<dbReference type="GO" id="GO:0003824">
    <property type="term" value="F:catalytic activity"/>
    <property type="evidence" value="ECO:0007669"/>
    <property type="project" value="InterPro"/>
</dbReference>
<evidence type="ECO:0000313" key="3">
    <source>
        <dbReference type="EMBL" id="EMP36612.1"/>
    </source>
</evidence>
<feature type="compositionally biased region" description="Polar residues" evidence="1">
    <location>
        <begin position="1082"/>
        <end position="1091"/>
    </location>
</feature>
<dbReference type="InterPro" id="IPR029058">
    <property type="entry name" value="AB_hydrolase_fold"/>
</dbReference>
<dbReference type="SUPFAM" id="SSF53474">
    <property type="entry name" value="alpha/beta-Hydrolases"/>
    <property type="match status" value="1"/>
</dbReference>
<dbReference type="InterPro" id="IPR040121">
    <property type="entry name" value="BTBD8_BTB_POZ_1"/>
</dbReference>
<dbReference type="PANTHER" id="PTHR22427:SF2">
    <property type="entry name" value="BTB_POZ DOMAIN-CONTAINING PROTEIN 8"/>
    <property type="match status" value="1"/>
</dbReference>
<organism evidence="3 4">
    <name type="scientific">Chelonia mydas</name>
    <name type="common">Green sea-turtle</name>
    <name type="synonym">Chelonia agassizi</name>
    <dbReference type="NCBI Taxonomy" id="8469"/>
    <lineage>
        <taxon>Eukaryota</taxon>
        <taxon>Metazoa</taxon>
        <taxon>Chordata</taxon>
        <taxon>Craniata</taxon>
        <taxon>Vertebrata</taxon>
        <taxon>Euteleostomi</taxon>
        <taxon>Archelosauria</taxon>
        <taxon>Testudinata</taxon>
        <taxon>Testudines</taxon>
        <taxon>Cryptodira</taxon>
        <taxon>Durocryptodira</taxon>
        <taxon>Americhelydia</taxon>
        <taxon>Chelonioidea</taxon>
        <taxon>Cheloniidae</taxon>
        <taxon>Chelonia</taxon>
    </lineage>
</organism>
<feature type="compositionally biased region" description="Basic and acidic residues" evidence="1">
    <location>
        <begin position="829"/>
        <end position="854"/>
    </location>
</feature>
<dbReference type="Proteomes" id="UP000031443">
    <property type="component" value="Unassembled WGS sequence"/>
</dbReference>
<dbReference type="PRINTS" id="PR00111">
    <property type="entry name" value="ABHYDROLASE"/>
</dbReference>
<feature type="compositionally biased region" description="Polar residues" evidence="1">
    <location>
        <begin position="937"/>
        <end position="964"/>
    </location>
</feature>
<dbReference type="PROSITE" id="PS51257">
    <property type="entry name" value="PROKAR_LIPOPROTEIN"/>
    <property type="match status" value="1"/>
</dbReference>
<dbReference type="CDD" id="cd18285">
    <property type="entry name" value="BTB1_POZ_BTBD8"/>
    <property type="match status" value="1"/>
</dbReference>
<evidence type="ECO:0000259" key="2">
    <source>
        <dbReference type="PROSITE" id="PS50097"/>
    </source>
</evidence>
<dbReference type="Gene3D" id="3.30.710.10">
    <property type="entry name" value="Potassium Channel Kv1.1, Chain A"/>
    <property type="match status" value="1"/>
</dbReference>
<feature type="region of interest" description="Disordered" evidence="1">
    <location>
        <begin position="1636"/>
        <end position="1665"/>
    </location>
</feature>
<feature type="compositionally biased region" description="Low complexity" evidence="1">
    <location>
        <begin position="1434"/>
        <end position="1443"/>
    </location>
</feature>
<dbReference type="PRINTS" id="PR00412">
    <property type="entry name" value="EPOXHYDRLASE"/>
</dbReference>
<dbReference type="EMBL" id="KB524472">
    <property type="protein sequence ID" value="EMP36612.1"/>
    <property type="molecule type" value="Genomic_DNA"/>
</dbReference>
<feature type="compositionally biased region" description="Basic and acidic residues" evidence="1">
    <location>
        <begin position="967"/>
        <end position="980"/>
    </location>
</feature>
<dbReference type="InterPro" id="IPR000073">
    <property type="entry name" value="AB_hydrolase_1"/>
</dbReference>
<evidence type="ECO:0000313" key="4">
    <source>
        <dbReference type="Proteomes" id="UP000031443"/>
    </source>
</evidence>
<feature type="compositionally biased region" description="Polar residues" evidence="1">
    <location>
        <begin position="994"/>
        <end position="1016"/>
    </location>
</feature>
<name>M7C7Q5_CHEMY</name>
<feature type="region of interest" description="Disordered" evidence="1">
    <location>
        <begin position="1322"/>
        <end position="1365"/>
    </location>
</feature>